<dbReference type="InterPro" id="IPR000719">
    <property type="entry name" value="Prot_kinase_dom"/>
</dbReference>
<dbReference type="PROSITE" id="PS00108">
    <property type="entry name" value="PROTEIN_KINASE_ST"/>
    <property type="match status" value="1"/>
</dbReference>
<dbReference type="EMBL" id="WHVB01000021">
    <property type="protein sequence ID" value="KAF8472245.1"/>
    <property type="molecule type" value="Genomic_DNA"/>
</dbReference>
<evidence type="ECO:0000313" key="2">
    <source>
        <dbReference type="EMBL" id="KAF8472245.1"/>
    </source>
</evidence>
<dbReference type="Proteomes" id="UP000759537">
    <property type="component" value="Unassembled WGS sequence"/>
</dbReference>
<sequence>MSSSFIVTYHAFFALDRASSRLLPGTPPARTRDLWPAVTIKATAQGDFGGLAAVERNGIFELSDAEPDFFTEFKIKLRQRRWIDSDQTVRFKNKLHDFDNYFEDAHTGVEQRDRVSSEDLLWHLEGAFLCKGWRKDNALKEENVRWIFDPLGWYFDSVLCSRGRHSFRGDWPFKLIVSVESQKEEYRYTPRSDFHVSVDRLVYLLVEVQSDKYQSDRYRMLLQAACAARLGCLSYKNPFIVVALYIENSGRVTRYFLFQRGGADPRVHYVSDVQDWTQPSKLFTALFEIYNLVSIIQSDRPELGIMEERIGLLGSDLLKFFNNTFTSKRNTDNALRHGEHVYHDRQVVDAFTQAGYTLESNDEDENGWAPLNQLKPTMRRAIQSNGTVVIVKLLHPDSHELEILRDLHQIDSQYNHTIPLVRSLKLDMGTFVLFPKATPLDNRFALGMLHNNVVDFSQQLIEGVAFLHSRGIAHLDIKPQNIVVAPNQLFIIDFDISVRVDGPTALIDRWCGTPGWMAPEIGHQDGPKCWYSPIRADLWSCGLVLQYLASKGEVVEENPFEVLTRQLLNKKPGLRPLLHGLPWLHLQSLSTVGHLLSEPQGRMKRKPETLPHDAKRLAIDTVHP</sequence>
<dbReference type="OrthoDB" id="4062651at2759"/>
<dbReference type="GO" id="GO:0044773">
    <property type="term" value="P:mitotic DNA damage checkpoint signaling"/>
    <property type="evidence" value="ECO:0007669"/>
    <property type="project" value="TreeGrafter"/>
</dbReference>
<keyword evidence="3" id="KW-1185">Reference proteome</keyword>
<reference evidence="2" key="2">
    <citation type="journal article" date="2020" name="Nat. Commun.">
        <title>Large-scale genome sequencing of mycorrhizal fungi provides insights into the early evolution of symbiotic traits.</title>
        <authorList>
            <person name="Miyauchi S."/>
            <person name="Kiss E."/>
            <person name="Kuo A."/>
            <person name="Drula E."/>
            <person name="Kohler A."/>
            <person name="Sanchez-Garcia M."/>
            <person name="Morin E."/>
            <person name="Andreopoulos B."/>
            <person name="Barry K.W."/>
            <person name="Bonito G."/>
            <person name="Buee M."/>
            <person name="Carver A."/>
            <person name="Chen C."/>
            <person name="Cichocki N."/>
            <person name="Clum A."/>
            <person name="Culley D."/>
            <person name="Crous P.W."/>
            <person name="Fauchery L."/>
            <person name="Girlanda M."/>
            <person name="Hayes R.D."/>
            <person name="Keri Z."/>
            <person name="LaButti K."/>
            <person name="Lipzen A."/>
            <person name="Lombard V."/>
            <person name="Magnuson J."/>
            <person name="Maillard F."/>
            <person name="Murat C."/>
            <person name="Nolan M."/>
            <person name="Ohm R.A."/>
            <person name="Pangilinan J."/>
            <person name="Pereira M.F."/>
            <person name="Perotto S."/>
            <person name="Peter M."/>
            <person name="Pfister S."/>
            <person name="Riley R."/>
            <person name="Sitrit Y."/>
            <person name="Stielow J.B."/>
            <person name="Szollosi G."/>
            <person name="Zifcakova L."/>
            <person name="Stursova M."/>
            <person name="Spatafora J.W."/>
            <person name="Tedersoo L."/>
            <person name="Vaario L.M."/>
            <person name="Yamada A."/>
            <person name="Yan M."/>
            <person name="Wang P."/>
            <person name="Xu J."/>
            <person name="Bruns T."/>
            <person name="Baldrian P."/>
            <person name="Vilgalys R."/>
            <person name="Dunand C."/>
            <person name="Henrissat B."/>
            <person name="Grigoriev I.V."/>
            <person name="Hibbett D."/>
            <person name="Nagy L.G."/>
            <person name="Martin F.M."/>
        </authorList>
    </citation>
    <scope>NUCLEOTIDE SEQUENCE</scope>
    <source>
        <strain evidence="2">Prilba</strain>
    </source>
</reference>
<dbReference type="Pfam" id="PF00069">
    <property type="entry name" value="Pkinase"/>
    <property type="match status" value="1"/>
</dbReference>
<dbReference type="SUPFAM" id="SSF56112">
    <property type="entry name" value="Protein kinase-like (PK-like)"/>
    <property type="match status" value="1"/>
</dbReference>
<dbReference type="InterPro" id="IPR008271">
    <property type="entry name" value="Ser/Thr_kinase_AS"/>
</dbReference>
<dbReference type="AlphaFoldDB" id="A0A9P5JZC6"/>
<dbReference type="PROSITE" id="PS50011">
    <property type="entry name" value="PROTEIN_KINASE_DOM"/>
    <property type="match status" value="1"/>
</dbReference>
<comment type="caution">
    <text evidence="2">The sequence shown here is derived from an EMBL/GenBank/DDBJ whole genome shotgun (WGS) entry which is preliminary data.</text>
</comment>
<dbReference type="GO" id="GO:0004674">
    <property type="term" value="F:protein serine/threonine kinase activity"/>
    <property type="evidence" value="ECO:0007669"/>
    <property type="project" value="TreeGrafter"/>
</dbReference>
<dbReference type="SMART" id="SM00220">
    <property type="entry name" value="S_TKc"/>
    <property type="match status" value="1"/>
</dbReference>
<dbReference type="PANTHER" id="PTHR44167">
    <property type="entry name" value="OVARIAN-SPECIFIC SERINE/THREONINE-PROTEIN KINASE LOK-RELATED"/>
    <property type="match status" value="1"/>
</dbReference>
<gene>
    <name evidence="2" type="ORF">DFH94DRAFT_192999</name>
</gene>
<keyword evidence="2" id="KW-0808">Transferase</keyword>
<accession>A0A9P5JZC6</accession>
<name>A0A9P5JZC6_9AGAM</name>
<evidence type="ECO:0000259" key="1">
    <source>
        <dbReference type="PROSITE" id="PS50011"/>
    </source>
</evidence>
<evidence type="ECO:0000313" key="3">
    <source>
        <dbReference type="Proteomes" id="UP000759537"/>
    </source>
</evidence>
<organism evidence="2 3">
    <name type="scientific">Russula ochroleuca</name>
    <dbReference type="NCBI Taxonomy" id="152965"/>
    <lineage>
        <taxon>Eukaryota</taxon>
        <taxon>Fungi</taxon>
        <taxon>Dikarya</taxon>
        <taxon>Basidiomycota</taxon>
        <taxon>Agaricomycotina</taxon>
        <taxon>Agaricomycetes</taxon>
        <taxon>Russulales</taxon>
        <taxon>Russulaceae</taxon>
        <taxon>Russula</taxon>
    </lineage>
</organism>
<proteinExistence type="predicted"/>
<dbReference type="InterPro" id="IPR011009">
    <property type="entry name" value="Kinase-like_dom_sf"/>
</dbReference>
<dbReference type="Gene3D" id="1.10.510.10">
    <property type="entry name" value="Transferase(Phosphotransferase) domain 1"/>
    <property type="match status" value="1"/>
</dbReference>
<dbReference type="GO" id="GO:0005524">
    <property type="term" value="F:ATP binding"/>
    <property type="evidence" value="ECO:0007669"/>
    <property type="project" value="InterPro"/>
</dbReference>
<keyword evidence="2" id="KW-0418">Kinase</keyword>
<protein>
    <submittedName>
        <fullName evidence="2">Kinase-like domain-containing protein</fullName>
    </submittedName>
</protein>
<dbReference type="GO" id="GO:0005634">
    <property type="term" value="C:nucleus"/>
    <property type="evidence" value="ECO:0007669"/>
    <property type="project" value="TreeGrafter"/>
</dbReference>
<dbReference type="PANTHER" id="PTHR44167:SF24">
    <property type="entry name" value="SERINE_THREONINE-PROTEIN KINASE CHK2"/>
    <property type="match status" value="1"/>
</dbReference>
<reference evidence="2" key="1">
    <citation type="submission" date="2019-10" db="EMBL/GenBank/DDBJ databases">
        <authorList>
            <consortium name="DOE Joint Genome Institute"/>
            <person name="Kuo A."/>
            <person name="Miyauchi S."/>
            <person name="Kiss E."/>
            <person name="Drula E."/>
            <person name="Kohler A."/>
            <person name="Sanchez-Garcia M."/>
            <person name="Andreopoulos B."/>
            <person name="Barry K.W."/>
            <person name="Bonito G."/>
            <person name="Buee M."/>
            <person name="Carver A."/>
            <person name="Chen C."/>
            <person name="Cichocki N."/>
            <person name="Clum A."/>
            <person name="Culley D."/>
            <person name="Crous P.W."/>
            <person name="Fauchery L."/>
            <person name="Girlanda M."/>
            <person name="Hayes R."/>
            <person name="Keri Z."/>
            <person name="LaButti K."/>
            <person name="Lipzen A."/>
            <person name="Lombard V."/>
            <person name="Magnuson J."/>
            <person name="Maillard F."/>
            <person name="Morin E."/>
            <person name="Murat C."/>
            <person name="Nolan M."/>
            <person name="Ohm R."/>
            <person name="Pangilinan J."/>
            <person name="Pereira M."/>
            <person name="Perotto S."/>
            <person name="Peter M."/>
            <person name="Riley R."/>
            <person name="Sitrit Y."/>
            <person name="Stielow B."/>
            <person name="Szollosi G."/>
            <person name="Zifcakova L."/>
            <person name="Stursova M."/>
            <person name="Spatafora J.W."/>
            <person name="Tedersoo L."/>
            <person name="Vaario L.-M."/>
            <person name="Yamada A."/>
            <person name="Yan M."/>
            <person name="Wang P."/>
            <person name="Xu J."/>
            <person name="Bruns T."/>
            <person name="Baldrian P."/>
            <person name="Vilgalys R."/>
            <person name="Henrissat B."/>
            <person name="Grigoriev I.V."/>
            <person name="Hibbett D."/>
            <person name="Nagy L.G."/>
            <person name="Martin F.M."/>
        </authorList>
    </citation>
    <scope>NUCLEOTIDE SEQUENCE</scope>
    <source>
        <strain evidence="2">Prilba</strain>
    </source>
</reference>
<feature type="domain" description="Protein kinase" evidence="1">
    <location>
        <begin position="360"/>
        <end position="624"/>
    </location>
</feature>